<dbReference type="Proteomes" id="UP000634139">
    <property type="component" value="Unassembled WGS sequence"/>
</dbReference>
<dbReference type="InterPro" id="IPR050204">
    <property type="entry name" value="AraC_XylS_family_regulators"/>
</dbReference>
<organism evidence="6 7">
    <name type="scientific">Novosphingobium arvoryzae</name>
    <dbReference type="NCBI Taxonomy" id="1256514"/>
    <lineage>
        <taxon>Bacteria</taxon>
        <taxon>Pseudomonadati</taxon>
        <taxon>Pseudomonadota</taxon>
        <taxon>Alphaproteobacteria</taxon>
        <taxon>Sphingomonadales</taxon>
        <taxon>Sphingomonadaceae</taxon>
        <taxon>Novosphingobium</taxon>
    </lineage>
</organism>
<dbReference type="Gene3D" id="1.10.10.60">
    <property type="entry name" value="Homeodomain-like"/>
    <property type="match status" value="2"/>
</dbReference>
<sequence>MQSIQQQTTHSPTGNHLPGTVFVRPPAAMPKRASDSKVAQETSIPPLILAEVVTPDALVQVLEWHWPEVAEHVMVEHDLMIELLLPPLANQASAMFPTLAPGTNCHMGTLFIRYPGLAIKTRAQGGQFRILRCTFSEAKKREMLGNRHHPSLVMMQTLMNIRNDTIRAVMRMMLREVESPHLASPTATAAHVKLLEIEITRLLDQDLEPKAGGRLAPWQFRRVRERLEAGGTRPSVPELAALCGISVRHLHRQFLNLTGVTISDYVETHLVNQAKTMLGSTALTVKQIAQAAGFDHANSFSRTFRRATGMTPLQYRQQKVGKACKTR</sequence>
<comment type="caution">
    <text evidence="6">The sequence shown here is derived from an EMBL/GenBank/DDBJ whole genome shotgun (WGS) entry which is preliminary data.</text>
</comment>
<evidence type="ECO:0000256" key="3">
    <source>
        <dbReference type="ARBA" id="ARBA00023163"/>
    </source>
</evidence>
<keyword evidence="3" id="KW-0804">Transcription</keyword>
<dbReference type="GO" id="GO:0043565">
    <property type="term" value="F:sequence-specific DNA binding"/>
    <property type="evidence" value="ECO:0007669"/>
    <property type="project" value="InterPro"/>
</dbReference>
<evidence type="ECO:0000313" key="7">
    <source>
        <dbReference type="Proteomes" id="UP000634139"/>
    </source>
</evidence>
<dbReference type="Pfam" id="PF12833">
    <property type="entry name" value="HTH_18"/>
    <property type="match status" value="1"/>
</dbReference>
<dbReference type="SUPFAM" id="SSF46689">
    <property type="entry name" value="Homeodomain-like"/>
    <property type="match status" value="2"/>
</dbReference>
<proteinExistence type="predicted"/>
<protein>
    <recommendedName>
        <fullName evidence="5">HTH araC/xylS-type domain-containing protein</fullName>
    </recommendedName>
</protein>
<feature type="domain" description="HTH araC/xylS-type" evidence="5">
    <location>
        <begin position="221"/>
        <end position="318"/>
    </location>
</feature>
<reference evidence="6" key="1">
    <citation type="journal article" date="2014" name="Int. J. Syst. Evol. Microbiol.">
        <title>Complete genome sequence of Corynebacterium casei LMG S-19264T (=DSM 44701T), isolated from a smear-ripened cheese.</title>
        <authorList>
            <consortium name="US DOE Joint Genome Institute (JGI-PGF)"/>
            <person name="Walter F."/>
            <person name="Albersmeier A."/>
            <person name="Kalinowski J."/>
            <person name="Ruckert C."/>
        </authorList>
    </citation>
    <scope>NUCLEOTIDE SEQUENCE</scope>
    <source>
        <strain evidence="6">KCTC 32422</strain>
    </source>
</reference>
<evidence type="ECO:0000259" key="5">
    <source>
        <dbReference type="PROSITE" id="PS01124"/>
    </source>
</evidence>
<dbReference type="PROSITE" id="PS01124">
    <property type="entry name" value="HTH_ARAC_FAMILY_2"/>
    <property type="match status" value="1"/>
</dbReference>
<dbReference type="InterPro" id="IPR020449">
    <property type="entry name" value="Tscrpt_reg_AraC-type_HTH"/>
</dbReference>
<keyword evidence="1" id="KW-0805">Transcription regulation</keyword>
<feature type="region of interest" description="Disordered" evidence="4">
    <location>
        <begin position="1"/>
        <end position="36"/>
    </location>
</feature>
<dbReference type="InterPro" id="IPR018060">
    <property type="entry name" value="HTH_AraC"/>
</dbReference>
<evidence type="ECO:0000256" key="4">
    <source>
        <dbReference type="SAM" id="MobiDB-lite"/>
    </source>
</evidence>
<dbReference type="EMBL" id="BMZD01000003">
    <property type="protein sequence ID" value="GGZ97403.1"/>
    <property type="molecule type" value="Genomic_DNA"/>
</dbReference>
<keyword evidence="7" id="KW-1185">Reference proteome</keyword>
<dbReference type="InterPro" id="IPR009057">
    <property type="entry name" value="Homeodomain-like_sf"/>
</dbReference>
<evidence type="ECO:0000256" key="1">
    <source>
        <dbReference type="ARBA" id="ARBA00023015"/>
    </source>
</evidence>
<feature type="compositionally biased region" description="Polar residues" evidence="4">
    <location>
        <begin position="1"/>
        <end position="14"/>
    </location>
</feature>
<dbReference type="PANTHER" id="PTHR46796">
    <property type="entry name" value="HTH-TYPE TRANSCRIPTIONAL ACTIVATOR RHAS-RELATED"/>
    <property type="match status" value="1"/>
</dbReference>
<gene>
    <name evidence="6" type="ORF">GCM10011617_17580</name>
</gene>
<evidence type="ECO:0000256" key="2">
    <source>
        <dbReference type="ARBA" id="ARBA00023125"/>
    </source>
</evidence>
<accession>A0A918RHQ6</accession>
<reference evidence="6" key="2">
    <citation type="submission" date="2020-09" db="EMBL/GenBank/DDBJ databases">
        <authorList>
            <person name="Sun Q."/>
            <person name="Kim S."/>
        </authorList>
    </citation>
    <scope>NUCLEOTIDE SEQUENCE</scope>
    <source>
        <strain evidence="6">KCTC 32422</strain>
    </source>
</reference>
<dbReference type="PANTHER" id="PTHR46796:SF6">
    <property type="entry name" value="ARAC SUBFAMILY"/>
    <property type="match status" value="1"/>
</dbReference>
<dbReference type="SMART" id="SM00342">
    <property type="entry name" value="HTH_ARAC"/>
    <property type="match status" value="1"/>
</dbReference>
<dbReference type="GO" id="GO:0003700">
    <property type="term" value="F:DNA-binding transcription factor activity"/>
    <property type="evidence" value="ECO:0007669"/>
    <property type="project" value="InterPro"/>
</dbReference>
<name>A0A918RHQ6_9SPHN</name>
<keyword evidence="2" id="KW-0238">DNA-binding</keyword>
<dbReference type="PRINTS" id="PR00032">
    <property type="entry name" value="HTHARAC"/>
</dbReference>
<evidence type="ECO:0000313" key="6">
    <source>
        <dbReference type="EMBL" id="GGZ97403.1"/>
    </source>
</evidence>
<dbReference type="RefSeq" id="WP_189540565.1">
    <property type="nucleotide sequence ID" value="NZ_BMZD01000003.1"/>
</dbReference>
<dbReference type="AlphaFoldDB" id="A0A918RHQ6"/>